<comment type="caution">
    <text evidence="3">The sequence shown here is derived from an EMBL/GenBank/DDBJ whole genome shotgun (WGS) entry which is preliminary data.</text>
</comment>
<accession>A0A401U7W1</accession>
<dbReference type="EMBL" id="BHXQ01000002">
    <property type="protein sequence ID" value="GCC50979.1"/>
    <property type="molecule type" value="Genomic_DNA"/>
</dbReference>
<dbReference type="RefSeq" id="WP_127121628.1">
    <property type="nucleotide sequence ID" value="NZ_BHXQ01000002.1"/>
</dbReference>
<feature type="domain" description="Phosphatidic acid phosphatase type 2/haloperoxidase" evidence="2">
    <location>
        <begin position="162"/>
        <end position="268"/>
    </location>
</feature>
<dbReference type="AlphaFoldDB" id="A0A401U7W1"/>
<protein>
    <recommendedName>
        <fullName evidence="2">Phosphatidic acid phosphatase type 2/haloperoxidase domain-containing protein</fullName>
    </recommendedName>
</protein>
<dbReference type="Proteomes" id="UP000288227">
    <property type="component" value="Unassembled WGS sequence"/>
</dbReference>
<dbReference type="InterPro" id="IPR000326">
    <property type="entry name" value="PAP2/HPO"/>
</dbReference>
<name>A0A401U7W1_9BACT</name>
<evidence type="ECO:0000313" key="3">
    <source>
        <dbReference type="EMBL" id="GCC50979.1"/>
    </source>
</evidence>
<proteinExistence type="predicted"/>
<keyword evidence="1" id="KW-0732">Signal</keyword>
<dbReference type="SMART" id="SM00014">
    <property type="entry name" value="acidPPc"/>
    <property type="match status" value="1"/>
</dbReference>
<dbReference type="OrthoDB" id="9780507at2"/>
<dbReference type="SUPFAM" id="SSF48317">
    <property type="entry name" value="Acid phosphatase/Vanadium-dependent haloperoxidase"/>
    <property type="match status" value="1"/>
</dbReference>
<feature type="signal peptide" evidence="1">
    <location>
        <begin position="1"/>
        <end position="20"/>
    </location>
</feature>
<dbReference type="Gene3D" id="1.20.144.10">
    <property type="entry name" value="Phosphatidic acid phosphatase type 2/haloperoxidase"/>
    <property type="match status" value="1"/>
</dbReference>
<organism evidence="3 4">
    <name type="scientific">Chryseotalea sanaruensis</name>
    <dbReference type="NCBI Taxonomy" id="2482724"/>
    <lineage>
        <taxon>Bacteria</taxon>
        <taxon>Pseudomonadati</taxon>
        <taxon>Bacteroidota</taxon>
        <taxon>Cytophagia</taxon>
        <taxon>Cytophagales</taxon>
        <taxon>Chryseotaleaceae</taxon>
        <taxon>Chryseotalea</taxon>
    </lineage>
</organism>
<evidence type="ECO:0000256" key="1">
    <source>
        <dbReference type="SAM" id="SignalP"/>
    </source>
</evidence>
<evidence type="ECO:0000259" key="2">
    <source>
        <dbReference type="SMART" id="SM00014"/>
    </source>
</evidence>
<keyword evidence="4" id="KW-1185">Reference proteome</keyword>
<evidence type="ECO:0000313" key="4">
    <source>
        <dbReference type="Proteomes" id="UP000288227"/>
    </source>
</evidence>
<sequence length="314" mass="35890">MKKFLLLTLLLSVFNSLVFGQTSLNNDVARGHYKQLNNFSGKASGDHAIDTLHFIYDAALAEKRLSLKPHYLTAITEKDFILPDMPANSAAKTKAELNYLMALQQQRTELDVKTSLFMANVYFNPRAKPEDANYKVYRDNLFFIGRSIGTWFNAQNLPMTAKLMATVWQDASYFIWTFKYKYARIRPYILEPALNNLEETNWPAYPSGHAANSYINAYIYSALAPDFSDVFLKDAYDMAHSREILGVHYPSDSESSRLLAQQFVSMLFKNKEFLKDFESVKKEWAEKAKEDFTTPSSVEKTTVETEACAKKCDG</sequence>
<dbReference type="InterPro" id="IPR036938">
    <property type="entry name" value="PAP2/HPO_sf"/>
</dbReference>
<gene>
    <name evidence="3" type="ORF">SanaruYs_11980</name>
</gene>
<feature type="chain" id="PRO_5019270586" description="Phosphatidic acid phosphatase type 2/haloperoxidase domain-containing protein" evidence="1">
    <location>
        <begin position="21"/>
        <end position="314"/>
    </location>
</feature>
<reference evidence="3 4" key="1">
    <citation type="submission" date="2018-11" db="EMBL/GenBank/DDBJ databases">
        <title>Chryseotalea sanarue gen. nov., sp., nov., a member of the family Cytophagaceae, isolated from a brackish lake in Hamamatsu Japan.</title>
        <authorList>
            <person name="Maejima Y."/>
            <person name="Iino T."/>
            <person name="Muraguchi Y."/>
            <person name="Fukuda K."/>
            <person name="Ohkuma M."/>
            <person name="Moriuchi R."/>
            <person name="Dohra H."/>
            <person name="Kimbara K."/>
            <person name="Shintani M."/>
        </authorList>
    </citation>
    <scope>NUCLEOTIDE SEQUENCE [LARGE SCALE GENOMIC DNA]</scope>
    <source>
        <strain evidence="3 4">Ys</strain>
    </source>
</reference>